<dbReference type="EMBL" id="CM044705">
    <property type="protein sequence ID" value="KAI5662105.1"/>
    <property type="molecule type" value="Genomic_DNA"/>
</dbReference>
<reference evidence="2" key="1">
    <citation type="journal article" date="2023" name="Nat. Plants">
        <title>Single-cell RNA sequencing provides a high-resolution roadmap for understanding the multicellular compartmentation of specialized metabolism.</title>
        <authorList>
            <person name="Sun S."/>
            <person name="Shen X."/>
            <person name="Li Y."/>
            <person name="Li Y."/>
            <person name="Wang S."/>
            <person name="Li R."/>
            <person name="Zhang H."/>
            <person name="Shen G."/>
            <person name="Guo B."/>
            <person name="Wei J."/>
            <person name="Xu J."/>
            <person name="St-Pierre B."/>
            <person name="Chen S."/>
            <person name="Sun C."/>
        </authorList>
    </citation>
    <scope>NUCLEOTIDE SEQUENCE [LARGE SCALE GENOMIC DNA]</scope>
</reference>
<accession>A0ACC0APC2</accession>
<comment type="caution">
    <text evidence="1">The sequence shown here is derived from an EMBL/GenBank/DDBJ whole genome shotgun (WGS) entry which is preliminary data.</text>
</comment>
<organism evidence="1 2">
    <name type="scientific">Catharanthus roseus</name>
    <name type="common">Madagascar periwinkle</name>
    <name type="synonym">Vinca rosea</name>
    <dbReference type="NCBI Taxonomy" id="4058"/>
    <lineage>
        <taxon>Eukaryota</taxon>
        <taxon>Viridiplantae</taxon>
        <taxon>Streptophyta</taxon>
        <taxon>Embryophyta</taxon>
        <taxon>Tracheophyta</taxon>
        <taxon>Spermatophyta</taxon>
        <taxon>Magnoliopsida</taxon>
        <taxon>eudicotyledons</taxon>
        <taxon>Gunneridae</taxon>
        <taxon>Pentapetalae</taxon>
        <taxon>asterids</taxon>
        <taxon>lamiids</taxon>
        <taxon>Gentianales</taxon>
        <taxon>Apocynaceae</taxon>
        <taxon>Rauvolfioideae</taxon>
        <taxon>Vinceae</taxon>
        <taxon>Catharanthinae</taxon>
        <taxon>Catharanthus</taxon>
    </lineage>
</organism>
<protein>
    <submittedName>
        <fullName evidence="1">Uncharacterized protein</fullName>
    </submittedName>
</protein>
<sequence length="222" mass="24711">MGFCPSSACSSRTYNRTIWGQRRRFKKLRDYIHGLVVTWLVVTCGVEIDGNMDGRDMWTRGWMTMAGLTGFATLGPLPNDMLGRFTLDLDPVDRGRGTVRGLGPRRGYFLADWVRRGLLAKVALGLVGTPGLVTSITANSRLALLSFLEIRTYPWFRKMPGPHSPSHENEAMPENSSHGPTDTASHEIIGNFMTKMTELLEATLANRIGERTHNTSNDEALE</sequence>
<name>A0ACC0APC2_CATRO</name>
<evidence type="ECO:0000313" key="2">
    <source>
        <dbReference type="Proteomes" id="UP001060085"/>
    </source>
</evidence>
<dbReference type="Proteomes" id="UP001060085">
    <property type="component" value="Linkage Group LG05"/>
</dbReference>
<gene>
    <name evidence="1" type="ORF">M9H77_21428</name>
</gene>
<proteinExistence type="predicted"/>
<evidence type="ECO:0000313" key="1">
    <source>
        <dbReference type="EMBL" id="KAI5662105.1"/>
    </source>
</evidence>
<keyword evidence="2" id="KW-1185">Reference proteome</keyword>